<dbReference type="InterPro" id="IPR011011">
    <property type="entry name" value="Znf_FYVE_PHD"/>
</dbReference>
<keyword evidence="4" id="KW-0862">Zinc</keyword>
<evidence type="ECO:0000256" key="2">
    <source>
        <dbReference type="ARBA" id="ARBA00022723"/>
    </source>
</evidence>
<evidence type="ECO:0000313" key="16">
    <source>
        <dbReference type="EMBL" id="QDF21454.1"/>
    </source>
</evidence>
<dbReference type="SUPFAM" id="SSF51197">
    <property type="entry name" value="Clavaminate synthase-like"/>
    <property type="match status" value="1"/>
</dbReference>
<dbReference type="Pfam" id="PF02373">
    <property type="entry name" value="JmjC"/>
    <property type="match status" value="1"/>
</dbReference>
<evidence type="ECO:0000256" key="13">
    <source>
        <dbReference type="SAM" id="MobiDB-lite"/>
    </source>
</evidence>
<proteinExistence type="evidence at transcript level"/>
<dbReference type="EMBL" id="MK234830">
    <property type="protein sequence ID" value="QDF21454.1"/>
    <property type="molecule type" value="mRNA"/>
</dbReference>
<keyword evidence="6" id="KW-0223">Dioxygenase</keyword>
<dbReference type="PROSITE" id="PS50016">
    <property type="entry name" value="ZF_PHD_2"/>
    <property type="match status" value="1"/>
</dbReference>
<feature type="domain" description="PHD-type" evidence="14">
    <location>
        <begin position="50"/>
        <end position="102"/>
    </location>
</feature>
<keyword evidence="11" id="KW-0539">Nucleus</keyword>
<evidence type="ECO:0000256" key="1">
    <source>
        <dbReference type="ARBA" id="ARBA00004123"/>
    </source>
</evidence>
<keyword evidence="16" id="KW-0489">Methyltransferase</keyword>
<dbReference type="AlphaFoldDB" id="A0A4Y6EZ47"/>
<dbReference type="Gene3D" id="1.20.58.1360">
    <property type="match status" value="1"/>
</dbReference>
<keyword evidence="5" id="KW-0156">Chromatin regulator</keyword>
<dbReference type="GO" id="GO:0051213">
    <property type="term" value="F:dioxygenase activity"/>
    <property type="evidence" value="ECO:0007669"/>
    <property type="project" value="UniProtKB-KW"/>
</dbReference>
<evidence type="ECO:0000256" key="5">
    <source>
        <dbReference type="ARBA" id="ARBA00022853"/>
    </source>
</evidence>
<accession>A0A4Y6EZ47</accession>
<sequence length="719" mass="82700">MNVEELINGKKSLGVESPPDSLLSPPTNQDIVHSDPTQNSQTPSDNAQELDYCICERKSCEEGEIMIQCDFCEQWFHLPCVNLSPRLIADIETYVCSACTNEQRKTIYKQRLNCHRHDYSDPNAAKKPVQAGTQIFVDHLLKKKFKDAFENGIVKKIHSGDILTRDYFEKNKFETPILIEDKTTLGFTMPSSDEIDLSKIENIVGGDYSIDVIDVERQEVYQMSITELNSYFKTEPREKIYNLISFEISKTKLTENITAPKIVEELSWVSNGVWSNDEQDNNSASKPNHIIKPEVQKYCLISAGRSYTDFHIDFGGSSVWYHVVKGDKIFYLIEPSDENLKIYEEWNKLKNQSEIFLGDKIQNCYQFELKAGNTILLPSGWIHAVYTPSDSLVFGGNFLHSHSISLQLKIYEMETRLNTPEKYRFPAFETLQWYAAKYFTQILKEKNSKKECVDFKLHKNLKYLNYMLRKWITSKDYYETHDYEIPKKINCDKLVKIMNKELNKSELLLKSQVVHKKKMSTDKPQKEVLNYTNITDGIKVDADDSTESAPIKLKIKLKPIETSEQSVNQEEGGDIIDGDYVYPNLGETSAEQANCEQKSGRKRKIKPFAAHYLAPKGESLANQDDLDQDEDYFDDEEEADDNDEDFKLKVKNNLKLSNKLKKKQLKKEKLASEGKDQNDKKTTGLTPSAIGTKQKNKKGQATTKQRLGKLLKLNRIINI</sequence>
<evidence type="ECO:0000256" key="6">
    <source>
        <dbReference type="ARBA" id="ARBA00022964"/>
    </source>
</evidence>
<evidence type="ECO:0000259" key="14">
    <source>
        <dbReference type="PROSITE" id="PS50016"/>
    </source>
</evidence>
<dbReference type="GO" id="GO:0008168">
    <property type="term" value="F:methyltransferase activity"/>
    <property type="evidence" value="ECO:0007669"/>
    <property type="project" value="UniProtKB-KW"/>
</dbReference>
<dbReference type="InterPro" id="IPR041070">
    <property type="entry name" value="JHD"/>
</dbReference>
<dbReference type="InterPro" id="IPR003347">
    <property type="entry name" value="JmjC_dom"/>
</dbReference>
<keyword evidence="8" id="KW-0408">Iron</keyword>
<dbReference type="SMART" id="SM00558">
    <property type="entry name" value="JmjC"/>
    <property type="match status" value="1"/>
</dbReference>
<name>A0A4Y6EZ47_9BILA</name>
<dbReference type="PROSITE" id="PS51184">
    <property type="entry name" value="JMJC"/>
    <property type="match status" value="1"/>
</dbReference>
<evidence type="ECO:0000256" key="12">
    <source>
        <dbReference type="PROSITE-ProRule" id="PRU00146"/>
    </source>
</evidence>
<feature type="region of interest" description="Disordered" evidence="13">
    <location>
        <begin position="661"/>
        <end position="706"/>
    </location>
</feature>
<reference evidence="16" key="1">
    <citation type="submission" date="2018-11" db="EMBL/GenBank/DDBJ databases">
        <authorList>
            <person name="Kim M.-S."/>
            <person name="Lee Y.-H."/>
            <person name="Lee J.-S."/>
        </authorList>
    </citation>
    <scope>NUCLEOTIDE SEQUENCE</scope>
</reference>
<evidence type="ECO:0000256" key="9">
    <source>
        <dbReference type="ARBA" id="ARBA00023015"/>
    </source>
</evidence>
<keyword evidence="10" id="KW-0804">Transcription</keyword>
<dbReference type="InterPro" id="IPR050690">
    <property type="entry name" value="JHDM1_Histone_Demethylase"/>
</dbReference>
<evidence type="ECO:0000259" key="15">
    <source>
        <dbReference type="PROSITE" id="PS51184"/>
    </source>
</evidence>
<comment type="subcellular location">
    <subcellularLocation>
        <location evidence="1">Nucleus</location>
    </subcellularLocation>
</comment>
<dbReference type="InterPro" id="IPR001965">
    <property type="entry name" value="Znf_PHD"/>
</dbReference>
<dbReference type="GO" id="GO:0008270">
    <property type="term" value="F:zinc ion binding"/>
    <property type="evidence" value="ECO:0007669"/>
    <property type="project" value="UniProtKB-KW"/>
</dbReference>
<dbReference type="GO" id="GO:0032259">
    <property type="term" value="P:methylation"/>
    <property type="evidence" value="ECO:0007669"/>
    <property type="project" value="UniProtKB-KW"/>
</dbReference>
<dbReference type="Pfam" id="PF00628">
    <property type="entry name" value="PHD"/>
    <property type="match status" value="1"/>
</dbReference>
<evidence type="ECO:0000256" key="7">
    <source>
        <dbReference type="ARBA" id="ARBA00023002"/>
    </source>
</evidence>
<evidence type="ECO:0000256" key="4">
    <source>
        <dbReference type="ARBA" id="ARBA00022833"/>
    </source>
</evidence>
<dbReference type="PANTHER" id="PTHR23123">
    <property type="entry name" value="PHD/F-BOX CONTAINING PROTEIN"/>
    <property type="match status" value="1"/>
</dbReference>
<dbReference type="GO" id="GO:0005634">
    <property type="term" value="C:nucleus"/>
    <property type="evidence" value="ECO:0007669"/>
    <property type="project" value="UniProtKB-SubCell"/>
</dbReference>
<evidence type="ECO:0000256" key="10">
    <source>
        <dbReference type="ARBA" id="ARBA00023163"/>
    </source>
</evidence>
<keyword evidence="7" id="KW-0560">Oxidoreductase</keyword>
<dbReference type="InterPro" id="IPR019786">
    <property type="entry name" value="Zinc_finger_PHD-type_CS"/>
</dbReference>
<dbReference type="GO" id="GO:0006325">
    <property type="term" value="P:chromatin organization"/>
    <property type="evidence" value="ECO:0007669"/>
    <property type="project" value="UniProtKB-KW"/>
</dbReference>
<dbReference type="Pfam" id="PF17811">
    <property type="entry name" value="JHD"/>
    <property type="match status" value="1"/>
</dbReference>
<evidence type="ECO:0000256" key="8">
    <source>
        <dbReference type="ARBA" id="ARBA00023004"/>
    </source>
</evidence>
<protein>
    <submittedName>
        <fullName evidence="16">Histone lysine demethylase PHF8-like protein isoform X2</fullName>
    </submittedName>
</protein>
<feature type="domain" description="JmjC" evidence="15">
    <location>
        <begin position="275"/>
        <end position="415"/>
    </location>
</feature>
<keyword evidence="16" id="KW-0808">Transferase</keyword>
<evidence type="ECO:0000256" key="11">
    <source>
        <dbReference type="ARBA" id="ARBA00023242"/>
    </source>
</evidence>
<keyword evidence="9" id="KW-0805">Transcription regulation</keyword>
<dbReference type="SMART" id="SM00249">
    <property type="entry name" value="PHD"/>
    <property type="match status" value="1"/>
</dbReference>
<feature type="region of interest" description="Disordered" evidence="13">
    <location>
        <begin position="1"/>
        <end position="45"/>
    </location>
</feature>
<feature type="compositionally biased region" description="Polar residues" evidence="13">
    <location>
        <begin position="24"/>
        <end position="45"/>
    </location>
</feature>
<keyword evidence="3 12" id="KW-0863">Zinc-finger</keyword>
<dbReference type="SUPFAM" id="SSF57903">
    <property type="entry name" value="FYVE/PHD zinc finger"/>
    <property type="match status" value="1"/>
</dbReference>
<organism evidence="16">
    <name type="scientific">Brachionus koreanus</name>
    <dbReference type="NCBI Taxonomy" id="1199090"/>
    <lineage>
        <taxon>Eukaryota</taxon>
        <taxon>Metazoa</taxon>
        <taxon>Spiralia</taxon>
        <taxon>Gnathifera</taxon>
        <taxon>Rotifera</taxon>
        <taxon>Eurotatoria</taxon>
        <taxon>Monogononta</taxon>
        <taxon>Pseudotrocha</taxon>
        <taxon>Ploima</taxon>
        <taxon>Brachionidae</taxon>
        <taxon>Brachionus</taxon>
    </lineage>
</organism>
<keyword evidence="2" id="KW-0479">Metal-binding</keyword>
<dbReference type="InterPro" id="IPR019787">
    <property type="entry name" value="Znf_PHD-finger"/>
</dbReference>
<dbReference type="PROSITE" id="PS01359">
    <property type="entry name" value="ZF_PHD_1"/>
    <property type="match status" value="1"/>
</dbReference>
<feature type="compositionally biased region" description="Polar residues" evidence="13">
    <location>
        <begin position="683"/>
        <end position="705"/>
    </location>
</feature>
<evidence type="ECO:0000256" key="3">
    <source>
        <dbReference type="ARBA" id="ARBA00022771"/>
    </source>
</evidence>
<feature type="compositionally biased region" description="Basic and acidic residues" evidence="13">
    <location>
        <begin position="667"/>
        <end position="682"/>
    </location>
</feature>
<dbReference type="Gene3D" id="2.60.120.650">
    <property type="entry name" value="Cupin"/>
    <property type="match status" value="1"/>
</dbReference>